<dbReference type="EMBL" id="FMID01000065">
    <property type="protein sequence ID" value="SCL76711.1"/>
    <property type="molecule type" value="Genomic_DNA"/>
</dbReference>
<proteinExistence type="predicted"/>
<organism evidence="1">
    <name type="scientific">Methanoculleus chikugoensis</name>
    <dbReference type="NCBI Taxonomy" id="118126"/>
    <lineage>
        <taxon>Archaea</taxon>
        <taxon>Methanobacteriati</taxon>
        <taxon>Methanobacteriota</taxon>
        <taxon>Stenosarchaea group</taxon>
        <taxon>Methanomicrobia</taxon>
        <taxon>Methanomicrobiales</taxon>
        <taxon>Methanomicrobiaceae</taxon>
        <taxon>Methanoculleus</taxon>
    </lineage>
</organism>
<name>A0A1M4MP45_9EURY</name>
<gene>
    <name evidence="1" type="ORF">L21_2650</name>
</gene>
<evidence type="ECO:0000313" key="1">
    <source>
        <dbReference type="EMBL" id="SCL76711.1"/>
    </source>
</evidence>
<dbReference type="Proteomes" id="UP000184671">
    <property type="component" value="Unassembled WGS sequence"/>
</dbReference>
<dbReference type="RefSeq" id="WP_143727314.1">
    <property type="nucleotide sequence ID" value="NZ_FMID01000065.1"/>
</dbReference>
<sequence length="390" mass="46220">MKYYKALYMATSESVDQYSSSDATLAMLGFEYQKLVALQYCLESRSGDIVYLECFGDIATSDASIETKHHASDSILTNQSPDFWKTLRNHVRNRIKLSQFTRLVLHTTSRISDDSIFRSWNELSGEEKYNRLETVRVHPNKGIMDFVKDIYNFNDAYTRKDLIAILERVQIYHLQKTADEIFSEIKDHQYFFVVKEIYRKELIRYLHGVISLKAIENKYRWEIIISDFLSDLRSHMQRYCRDEIPFPDILENVKYTGSETFPFITELKAVDLDSEVQKAFIDFIRAEKSSMELLKRGAYTMQESIDVFESELKERMDNYKKRHALTLVQSDLQTPKSILKSKELYFDCKIFEKHKICGVQEIQMYYQHGKMHKIVNDRKFVWQFLPREVA</sequence>
<accession>A0A1M4MP45</accession>
<dbReference type="AlphaFoldDB" id="A0A1M4MP45"/>
<reference evidence="1" key="1">
    <citation type="submission" date="2016-08" db="EMBL/GenBank/DDBJ databases">
        <authorList>
            <person name="Seilhamer J.J."/>
        </authorList>
    </citation>
    <scope>NUCLEOTIDE SEQUENCE [LARGE SCALE GENOMIC DNA]</scope>
    <source>
        <strain evidence="1">L21-II-0</strain>
    </source>
</reference>
<protein>
    <submittedName>
        <fullName evidence="1">Uncharacterized protein</fullName>
    </submittedName>
</protein>